<evidence type="ECO:0000313" key="2">
    <source>
        <dbReference type="EMBL" id="EKA61107.1"/>
    </source>
</evidence>
<protein>
    <submittedName>
        <fullName evidence="2">Uncharacterized protein</fullName>
    </submittedName>
</protein>
<feature type="compositionally biased region" description="Basic and acidic residues" evidence="1">
    <location>
        <begin position="81"/>
        <end position="93"/>
    </location>
</feature>
<feature type="region of interest" description="Disordered" evidence="1">
    <location>
        <begin position="70"/>
        <end position="105"/>
    </location>
</feature>
<evidence type="ECO:0000256" key="1">
    <source>
        <dbReference type="SAM" id="MobiDB-lite"/>
    </source>
</evidence>
<accession>K1E6P2</accession>
<gene>
    <name evidence="2" type="ORF">B277_09532</name>
</gene>
<organism evidence="2 3">
    <name type="scientific">Janibacter hoylei PVAS-1</name>
    <dbReference type="NCBI Taxonomy" id="1210046"/>
    <lineage>
        <taxon>Bacteria</taxon>
        <taxon>Bacillati</taxon>
        <taxon>Actinomycetota</taxon>
        <taxon>Actinomycetes</taxon>
        <taxon>Micrococcales</taxon>
        <taxon>Intrasporangiaceae</taxon>
        <taxon>Janibacter</taxon>
    </lineage>
</organism>
<dbReference type="PATRIC" id="fig|1210046.3.peg.1825"/>
<dbReference type="EMBL" id="ALWX01000041">
    <property type="protein sequence ID" value="EKA61107.1"/>
    <property type="molecule type" value="Genomic_DNA"/>
</dbReference>
<dbReference type="Proteomes" id="UP000004474">
    <property type="component" value="Unassembled WGS sequence"/>
</dbReference>
<dbReference type="RefSeq" id="WP_007927470.1">
    <property type="nucleotide sequence ID" value="NZ_ALWX01000041.1"/>
</dbReference>
<name>K1E6P2_9MICO</name>
<proteinExistence type="predicted"/>
<sequence>MPTSTFTTRAGVATREVGTTTGRVELETTERDGRVANRIRYEGAQEWYHLVDEPSIGSAEAVHVALVGALSGPDESPAPDEAAHGEGEGRDAADPAAGSFGGARS</sequence>
<comment type="caution">
    <text evidence="2">The sequence shown here is derived from an EMBL/GenBank/DDBJ whole genome shotgun (WGS) entry which is preliminary data.</text>
</comment>
<evidence type="ECO:0000313" key="3">
    <source>
        <dbReference type="Proteomes" id="UP000004474"/>
    </source>
</evidence>
<reference evidence="2 3" key="1">
    <citation type="journal article" date="2012" name="J. Bacteriol.">
        <title>Genome Sequence of Janibacter hoylei MTCC8307, Isolated from the Stratospheric Air.</title>
        <authorList>
            <person name="Pawar S.P."/>
            <person name="Dhotre D.P."/>
            <person name="Shetty S.A."/>
            <person name="Chowdhury S.P."/>
            <person name="Chaudhari B.L."/>
            <person name="Shouche Y.S."/>
        </authorList>
    </citation>
    <scope>NUCLEOTIDE SEQUENCE [LARGE SCALE GENOMIC DNA]</scope>
    <source>
        <strain evidence="2 3">PVAS-1</strain>
    </source>
</reference>
<dbReference type="AlphaFoldDB" id="K1E6P2"/>